<name>D3BIU3_HETP5</name>
<evidence type="ECO:0000313" key="2">
    <source>
        <dbReference type="Proteomes" id="UP000001396"/>
    </source>
</evidence>
<dbReference type="EMBL" id="ADBJ01000037">
    <property type="protein sequence ID" value="EFA78717.1"/>
    <property type="molecule type" value="Genomic_DNA"/>
</dbReference>
<organism evidence="1 2">
    <name type="scientific">Heterostelium pallidum (strain ATCC 26659 / Pp 5 / PN500)</name>
    <name type="common">Cellular slime mold</name>
    <name type="synonym">Polysphondylium pallidum</name>
    <dbReference type="NCBI Taxonomy" id="670386"/>
    <lineage>
        <taxon>Eukaryota</taxon>
        <taxon>Amoebozoa</taxon>
        <taxon>Evosea</taxon>
        <taxon>Eumycetozoa</taxon>
        <taxon>Dictyostelia</taxon>
        <taxon>Acytosteliales</taxon>
        <taxon>Acytosteliaceae</taxon>
        <taxon>Heterostelium</taxon>
    </lineage>
</organism>
<sequence length="66" mass="7911">MNNLVNEFDVIIVELQKYIDRRAFQVRYFDCSFELQKYIDRRAFQVRYFDSSSVFGSNPKISTAKC</sequence>
<protein>
    <submittedName>
        <fullName evidence="1">Uncharacterized protein</fullName>
    </submittedName>
</protein>
<proteinExistence type="predicted"/>
<gene>
    <name evidence="1" type="ORF">PPL_08178</name>
</gene>
<evidence type="ECO:0000313" key="1">
    <source>
        <dbReference type="EMBL" id="EFA78717.1"/>
    </source>
</evidence>
<dbReference type="RefSeq" id="XP_020430841.1">
    <property type="nucleotide sequence ID" value="XM_020579002.1"/>
</dbReference>
<dbReference type="InParanoid" id="D3BIU3"/>
<dbReference type="Proteomes" id="UP000001396">
    <property type="component" value="Unassembled WGS sequence"/>
</dbReference>
<dbReference type="GeneID" id="31363658"/>
<accession>D3BIU3</accession>
<reference evidence="1 2" key="1">
    <citation type="journal article" date="2011" name="Genome Res.">
        <title>Phylogeny-wide analysis of social amoeba genomes highlights ancient origins for complex intercellular communication.</title>
        <authorList>
            <person name="Heidel A.J."/>
            <person name="Lawal H.M."/>
            <person name="Felder M."/>
            <person name="Schilde C."/>
            <person name="Helps N.R."/>
            <person name="Tunggal B."/>
            <person name="Rivero F."/>
            <person name="John U."/>
            <person name="Schleicher M."/>
            <person name="Eichinger L."/>
            <person name="Platzer M."/>
            <person name="Noegel A.A."/>
            <person name="Schaap P."/>
            <person name="Gloeckner G."/>
        </authorList>
    </citation>
    <scope>NUCLEOTIDE SEQUENCE [LARGE SCALE GENOMIC DNA]</scope>
    <source>
        <strain evidence="2">ATCC 26659 / Pp 5 / PN500</strain>
    </source>
</reference>
<keyword evidence="2" id="KW-1185">Reference proteome</keyword>
<dbReference type="AlphaFoldDB" id="D3BIU3"/>
<comment type="caution">
    <text evidence="1">The sequence shown here is derived from an EMBL/GenBank/DDBJ whole genome shotgun (WGS) entry which is preliminary data.</text>
</comment>